<protein>
    <submittedName>
        <fullName evidence="13">DUF221-domain-containing protein</fullName>
    </submittedName>
</protein>
<dbReference type="InterPro" id="IPR027815">
    <property type="entry name" value="CSC1/OSCA1-like_cyt"/>
</dbReference>
<dbReference type="AlphaFoldDB" id="A0A1A0HCG2"/>
<dbReference type="GO" id="GO:0005886">
    <property type="term" value="C:plasma membrane"/>
    <property type="evidence" value="ECO:0007669"/>
    <property type="project" value="TreeGrafter"/>
</dbReference>
<evidence type="ECO:0000259" key="11">
    <source>
        <dbReference type="Pfam" id="PF13967"/>
    </source>
</evidence>
<feature type="domain" description="CSC1/OSCA1-like cytosolic" evidence="12">
    <location>
        <begin position="238"/>
        <end position="424"/>
    </location>
</feature>
<proteinExistence type="inferred from homology"/>
<comment type="caution">
    <text evidence="13">The sequence shown here is derived from an EMBL/GenBank/DDBJ whole genome shotgun (WGS) entry which is preliminary data.</text>
</comment>
<dbReference type="Pfam" id="PF14703">
    <property type="entry name" value="PHM7_cyt"/>
    <property type="match status" value="1"/>
</dbReference>
<feature type="domain" description="CSC1/OSCA1-like 7TM region" evidence="10">
    <location>
        <begin position="435"/>
        <end position="713"/>
    </location>
</feature>
<evidence type="ECO:0000256" key="5">
    <source>
        <dbReference type="ARBA" id="ARBA00022989"/>
    </source>
</evidence>
<evidence type="ECO:0000256" key="4">
    <source>
        <dbReference type="ARBA" id="ARBA00022692"/>
    </source>
</evidence>
<dbReference type="GO" id="GO:0005227">
    <property type="term" value="F:calcium-activated cation channel activity"/>
    <property type="evidence" value="ECO:0007669"/>
    <property type="project" value="InterPro"/>
</dbReference>
<keyword evidence="3" id="KW-0813">Transport</keyword>
<feature type="transmembrane region" description="Helical" evidence="9">
    <location>
        <begin position="641"/>
        <end position="672"/>
    </location>
</feature>
<sequence>MSGGPSAGPGLGRAPCSLAPGPAGRPSKAQTKKKEQQQSSAPTMFAGDDNGIYGPSQLRVFKTQLVLSLVIGASTFLLFCFLRRKWPHMYAVRTLRKSLIQRRQLPDDLFKWVGAVLAISDDEVLDCSGLDAYVVLSFFKMGITIFLLLLVLCAGVLSPVRYYFTGNYDKDNIVWLVLFDFGAAKPPPLDEHFPSFLWVYPVFTYLFSTIVYVKLFHYTKVIIRTRQKYLASQNSITDRTIRIDGIPRKIITKNDALVLKRFVEDLGIGGVENVKLIYNWSPLEALFDRRTDLISRLEKLYSRHFGLKIDLYNSDRLPRVLPENAPSAPTLDSSAKQMTKKKIDAYSQQLHALDREIREAQSKYDATMSTYPIEDSRYPLLQSAFVTMDSVASAQMAAQTILDPRVYKLVVTLAPAAKDIYWKNLKLSYYEKLTKSYMITFIIIISYLVIFFLVTSLSTLLDVKTITKFWPALGQLIAKSKWLSTFVTGFLPTLLFSLMNVSFPYLYRSLTLKQGYSLSSEVELSTLLKNFFFIFFILFLVFTITGTLWDYFTSIGDTTKFASQLASSLRKLSLFYVDLILLQGLAMFPVKLLQAGDFVILNVIGKLFFLKSFFLKTPRDYRFFYYTPPVFDFGLNLPQHILVFIIILIYSVVSTKIVTSGLVYFALGYFVYKYQLIYSYVHPPHSTGKVWPMIFRRLIFGLIIFQLFMCGTLALEGAILLAVLCTPLFLVTLTVAWNFERYYLPLHNFIALRAIQNPKSYEKEFDDDRLLHASTYNLARAGVSSSSLVLCPRPKTGLLTNESTSGNCLIPQESENSVLLEGDFSVSYSSGAIHHRRKISTVDEEREQFTDYTYPYLKDPLDGPWVGFEGDYISMIEYRRGGRISQLESGDAEISEIYGDEEEFILRKRIRVSEWE</sequence>
<feature type="transmembrane region" description="Helical" evidence="9">
    <location>
        <begin position="437"/>
        <end position="461"/>
    </location>
</feature>
<feature type="domain" description="CSC1/OSCA1-like N-terminal transmembrane" evidence="11">
    <location>
        <begin position="61"/>
        <end position="216"/>
    </location>
</feature>
<dbReference type="STRING" id="869754.A0A1A0HCG2"/>
<feature type="transmembrane region" description="Helical" evidence="9">
    <location>
        <begin position="65"/>
        <end position="82"/>
    </location>
</feature>
<gene>
    <name evidence="13" type="ORF">METBIDRAFT_12086</name>
</gene>
<evidence type="ECO:0000256" key="6">
    <source>
        <dbReference type="ARBA" id="ARBA00023136"/>
    </source>
</evidence>
<feature type="compositionally biased region" description="Gly residues" evidence="8">
    <location>
        <begin position="1"/>
        <end position="11"/>
    </location>
</feature>
<dbReference type="PANTHER" id="PTHR13018:SF5">
    <property type="entry name" value="RE44586P"/>
    <property type="match status" value="1"/>
</dbReference>
<feature type="coiled-coil region" evidence="7">
    <location>
        <begin position="336"/>
        <end position="370"/>
    </location>
</feature>
<dbReference type="GeneID" id="30027138"/>
<dbReference type="Pfam" id="PF13967">
    <property type="entry name" value="RSN1_TM"/>
    <property type="match status" value="1"/>
</dbReference>
<evidence type="ECO:0000256" key="1">
    <source>
        <dbReference type="ARBA" id="ARBA00004141"/>
    </source>
</evidence>
<feature type="transmembrane region" description="Helical" evidence="9">
    <location>
        <begin position="143"/>
        <end position="164"/>
    </location>
</feature>
<dbReference type="Pfam" id="PF02714">
    <property type="entry name" value="RSN1_7TM"/>
    <property type="match status" value="1"/>
</dbReference>
<organism evidence="13 14">
    <name type="scientific">Metschnikowia bicuspidata var. bicuspidata NRRL YB-4993</name>
    <dbReference type="NCBI Taxonomy" id="869754"/>
    <lineage>
        <taxon>Eukaryota</taxon>
        <taxon>Fungi</taxon>
        <taxon>Dikarya</taxon>
        <taxon>Ascomycota</taxon>
        <taxon>Saccharomycotina</taxon>
        <taxon>Pichiomycetes</taxon>
        <taxon>Metschnikowiaceae</taxon>
        <taxon>Metschnikowia</taxon>
    </lineage>
</organism>
<feature type="transmembrane region" description="Helical" evidence="9">
    <location>
        <begin position="597"/>
        <end position="615"/>
    </location>
</feature>
<keyword evidence="4 9" id="KW-0812">Transmembrane</keyword>
<feature type="transmembrane region" description="Helical" evidence="9">
    <location>
        <begin position="197"/>
        <end position="216"/>
    </location>
</feature>
<comment type="similarity">
    <text evidence="2">Belongs to the CSC1 (TC 1.A.17) family.</text>
</comment>
<keyword evidence="14" id="KW-1185">Reference proteome</keyword>
<evidence type="ECO:0000313" key="14">
    <source>
        <dbReference type="Proteomes" id="UP000092555"/>
    </source>
</evidence>
<evidence type="ECO:0000256" key="2">
    <source>
        <dbReference type="ARBA" id="ARBA00007779"/>
    </source>
</evidence>
<keyword evidence="6 9" id="KW-0472">Membrane</keyword>
<reference evidence="13 14" key="1">
    <citation type="submission" date="2016-05" db="EMBL/GenBank/DDBJ databases">
        <title>Comparative genomics of biotechnologically important yeasts.</title>
        <authorList>
            <consortium name="DOE Joint Genome Institute"/>
            <person name="Riley R."/>
            <person name="Haridas S."/>
            <person name="Wolfe K.H."/>
            <person name="Lopes M.R."/>
            <person name="Hittinger C.T."/>
            <person name="Goker M."/>
            <person name="Salamov A."/>
            <person name="Wisecaver J."/>
            <person name="Long T.M."/>
            <person name="Aerts A.L."/>
            <person name="Barry K."/>
            <person name="Choi C."/>
            <person name="Clum A."/>
            <person name="Coughlan A.Y."/>
            <person name="Deshpande S."/>
            <person name="Douglass A.P."/>
            <person name="Hanson S.J."/>
            <person name="Klenk H.-P."/>
            <person name="LaButti K."/>
            <person name="Lapidus A."/>
            <person name="Lindquist E."/>
            <person name="Lipzen A."/>
            <person name="Meier-kolthoff J.P."/>
            <person name="Ohm R.A."/>
            <person name="Otillar R.P."/>
            <person name="Pangilinan J."/>
            <person name="Peng Y."/>
            <person name="Rokas A."/>
            <person name="Rosa C.A."/>
            <person name="Scheuner C."/>
            <person name="Sibirny A.A."/>
            <person name="Slot J.C."/>
            <person name="Stielow J.B."/>
            <person name="Sun H."/>
            <person name="Kurtzman C.P."/>
            <person name="Blackwell M."/>
            <person name="Grigoriev I.V."/>
            <person name="Jeffries T.W."/>
        </authorList>
    </citation>
    <scope>NUCLEOTIDE SEQUENCE [LARGE SCALE GENOMIC DNA]</scope>
    <source>
        <strain evidence="13 14">NRRL YB-4993</strain>
    </source>
</reference>
<dbReference type="Proteomes" id="UP000092555">
    <property type="component" value="Unassembled WGS sequence"/>
</dbReference>
<evidence type="ECO:0000259" key="10">
    <source>
        <dbReference type="Pfam" id="PF02714"/>
    </source>
</evidence>
<dbReference type="PANTHER" id="PTHR13018">
    <property type="entry name" value="PROBABLE MEMBRANE PROTEIN DUF221-RELATED"/>
    <property type="match status" value="1"/>
</dbReference>
<dbReference type="InterPro" id="IPR032880">
    <property type="entry name" value="CSC1/OSCA1-like_N"/>
</dbReference>
<keyword evidence="7" id="KW-0175">Coiled coil</keyword>
<dbReference type="OrthoDB" id="1689567at2759"/>
<feature type="transmembrane region" description="Helical" evidence="9">
    <location>
        <begin position="481"/>
        <end position="506"/>
    </location>
</feature>
<dbReference type="InterPro" id="IPR045122">
    <property type="entry name" value="Csc1-like"/>
</dbReference>
<name>A0A1A0HCG2_9ASCO</name>
<evidence type="ECO:0000259" key="12">
    <source>
        <dbReference type="Pfam" id="PF14703"/>
    </source>
</evidence>
<dbReference type="RefSeq" id="XP_018712108.1">
    <property type="nucleotide sequence ID" value="XM_018854162.1"/>
</dbReference>
<evidence type="ECO:0000256" key="9">
    <source>
        <dbReference type="SAM" id="Phobius"/>
    </source>
</evidence>
<accession>A0A1A0HCG2</accession>
<evidence type="ECO:0000256" key="7">
    <source>
        <dbReference type="SAM" id="Coils"/>
    </source>
</evidence>
<keyword evidence="5 9" id="KW-1133">Transmembrane helix</keyword>
<feature type="transmembrane region" description="Helical" evidence="9">
    <location>
        <begin position="720"/>
        <end position="739"/>
    </location>
</feature>
<feature type="transmembrane region" description="Helical" evidence="9">
    <location>
        <begin position="572"/>
        <end position="590"/>
    </location>
</feature>
<feature type="region of interest" description="Disordered" evidence="8">
    <location>
        <begin position="1"/>
        <end position="46"/>
    </location>
</feature>
<dbReference type="InterPro" id="IPR003864">
    <property type="entry name" value="CSC1/OSCA1-like_7TM"/>
</dbReference>
<evidence type="ECO:0000256" key="3">
    <source>
        <dbReference type="ARBA" id="ARBA00022448"/>
    </source>
</evidence>
<comment type="subcellular location">
    <subcellularLocation>
        <location evidence="1">Membrane</location>
        <topology evidence="1">Multi-pass membrane protein</topology>
    </subcellularLocation>
</comment>
<evidence type="ECO:0000256" key="8">
    <source>
        <dbReference type="SAM" id="MobiDB-lite"/>
    </source>
</evidence>
<feature type="transmembrane region" description="Helical" evidence="9">
    <location>
        <begin position="693"/>
        <end position="714"/>
    </location>
</feature>
<feature type="transmembrane region" description="Helical" evidence="9">
    <location>
        <begin position="527"/>
        <end position="552"/>
    </location>
</feature>
<evidence type="ECO:0000313" key="13">
    <source>
        <dbReference type="EMBL" id="OBA21598.1"/>
    </source>
</evidence>
<dbReference type="EMBL" id="LXTC01000003">
    <property type="protein sequence ID" value="OBA21598.1"/>
    <property type="molecule type" value="Genomic_DNA"/>
</dbReference>